<keyword evidence="5" id="KW-1185">Reference proteome</keyword>
<sequence length="647" mass="72508">MSGQLSKRQQARNERVLQDLIKTVPGNNVCADCQARNPGWASWNLGIFLCMQCAAVHRKLGTHISKVKSLTMDSWSHEQVEIMKRIGNLASNRIYNPQNTKAPINYDANETDASMERFIRQKYQDKVINISQTSSLVKPDYGTDDRPPPLPPKTGTKFGLRSASSILSLSSHYKKETLLQNKLDPRPKLGRNKPSRVFGITVEVADDFDSKNLKLCDMGFLDQEKNMAVLKELGGDLEKSIERLVCIGENNVKGLKQTSNLHESRVISSSIHSERVGAPSNSSSYKIDNFTSSKNFTNPYTPFDPAKSTVQPQSSQSTGVLQYQTMCGISHKQFASDFNDVTPSHSPSTLDQNFQRMSLNRSQSLFPNRTGPGYTAANLSQIELQQKSVTPPVPYLPQHYHSPITFQNSTEQTMQNEKYNPFSNTFQHAFHNEQTNNSNCTNKFLSANIDSNQNTLQNSSTNQGLLVNSQYSTHSSNEVVTSYQNNSNPFFSHMISFVHNVQPQTLHQKVNDISQNNHFQPLQLNSNSATPKLGCKTDSQSILDLYNHPYLAPNRPALEEKNKQYQTTFLSEKNNVNISLSSATTNSNNPFASDISFPASLVQKETTPSQILSRNLSQESLNPNIGEWMNGRHSPDAWRSISARSMR</sequence>
<dbReference type="EMBL" id="JNVN01000348">
    <property type="protein sequence ID" value="KHJ35568.1"/>
    <property type="molecule type" value="Genomic_DNA"/>
</dbReference>
<dbReference type="InterPro" id="IPR001164">
    <property type="entry name" value="ArfGAP_dom"/>
</dbReference>
<dbReference type="OMA" id="APISTHE"/>
<organism evidence="4 5">
    <name type="scientific">Uncinula necator</name>
    <name type="common">Grape powdery mildew</name>
    <dbReference type="NCBI Taxonomy" id="52586"/>
    <lineage>
        <taxon>Eukaryota</taxon>
        <taxon>Fungi</taxon>
        <taxon>Dikarya</taxon>
        <taxon>Ascomycota</taxon>
        <taxon>Pezizomycotina</taxon>
        <taxon>Leotiomycetes</taxon>
        <taxon>Erysiphales</taxon>
        <taxon>Erysiphaceae</taxon>
        <taxon>Erysiphe</taxon>
    </lineage>
</organism>
<feature type="domain" description="Arf-GAP" evidence="3">
    <location>
        <begin position="14"/>
        <end position="136"/>
    </location>
</feature>
<gene>
    <name evidence="4" type="ORF">EV44_g4758</name>
</gene>
<dbReference type="SMART" id="SM00105">
    <property type="entry name" value="ArfGap"/>
    <property type="match status" value="1"/>
</dbReference>
<dbReference type="Gene3D" id="1.10.8.10">
    <property type="entry name" value="DNA helicase RuvA subunit, C-terminal domain"/>
    <property type="match status" value="1"/>
</dbReference>
<accession>A0A0B1PBD9</accession>
<keyword evidence="1" id="KW-0863">Zinc-finger</keyword>
<dbReference type="PROSITE" id="PS50115">
    <property type="entry name" value="ARFGAP"/>
    <property type="match status" value="1"/>
</dbReference>
<evidence type="ECO:0000256" key="2">
    <source>
        <dbReference type="SAM" id="MobiDB-lite"/>
    </source>
</evidence>
<dbReference type="SUPFAM" id="SSF57863">
    <property type="entry name" value="ArfGap/RecO-like zinc finger"/>
    <property type="match status" value="1"/>
</dbReference>
<dbReference type="HOGENOM" id="CLU_017628_0_0_1"/>
<dbReference type="InterPro" id="IPR038508">
    <property type="entry name" value="ArfGAP_dom_sf"/>
</dbReference>
<dbReference type="Pfam" id="PF01412">
    <property type="entry name" value="ArfGap"/>
    <property type="match status" value="1"/>
</dbReference>
<dbReference type="PANTHER" id="PTHR45705">
    <property type="entry name" value="FI20236P1"/>
    <property type="match status" value="1"/>
</dbReference>
<dbReference type="SUPFAM" id="SSF46934">
    <property type="entry name" value="UBA-like"/>
    <property type="match status" value="1"/>
</dbReference>
<reference evidence="4 5" key="1">
    <citation type="journal article" date="2014" name="BMC Genomics">
        <title>Adaptive genomic structural variation in the grape powdery mildew pathogen, Erysiphe necator.</title>
        <authorList>
            <person name="Jones L."/>
            <person name="Riaz S."/>
            <person name="Morales-Cruz A."/>
            <person name="Amrine K.C."/>
            <person name="McGuire B."/>
            <person name="Gubler W.D."/>
            <person name="Walker M.A."/>
            <person name="Cantu D."/>
        </authorList>
    </citation>
    <scope>NUCLEOTIDE SEQUENCE [LARGE SCALE GENOMIC DNA]</scope>
    <source>
        <strain evidence="5">c</strain>
    </source>
</reference>
<dbReference type="STRING" id="52586.A0A0B1PBD9"/>
<evidence type="ECO:0000259" key="3">
    <source>
        <dbReference type="PROSITE" id="PS50115"/>
    </source>
</evidence>
<dbReference type="CDD" id="cd08204">
    <property type="entry name" value="ArfGap"/>
    <property type="match status" value="1"/>
</dbReference>
<dbReference type="InterPro" id="IPR037278">
    <property type="entry name" value="ARFGAP/RecO"/>
</dbReference>
<dbReference type="FunFam" id="1.10.220.150:FF:000026">
    <property type="entry name" value="GTPase activating protein for Arf, putative"/>
    <property type="match status" value="1"/>
</dbReference>
<evidence type="ECO:0000313" key="4">
    <source>
        <dbReference type="EMBL" id="KHJ35568.1"/>
    </source>
</evidence>
<dbReference type="GO" id="GO:0005737">
    <property type="term" value="C:cytoplasm"/>
    <property type="evidence" value="ECO:0007669"/>
    <property type="project" value="TreeGrafter"/>
</dbReference>
<proteinExistence type="predicted"/>
<protein>
    <submittedName>
        <fullName evidence="4">Putative uba ts-n domain-containing protein</fullName>
    </submittedName>
</protein>
<keyword evidence="1" id="KW-0862">Zinc</keyword>
<evidence type="ECO:0000313" key="5">
    <source>
        <dbReference type="Proteomes" id="UP000030854"/>
    </source>
</evidence>
<dbReference type="Gene3D" id="1.10.220.150">
    <property type="entry name" value="Arf GTPase activating protein"/>
    <property type="match status" value="1"/>
</dbReference>
<dbReference type="GO" id="GO:0005096">
    <property type="term" value="F:GTPase activator activity"/>
    <property type="evidence" value="ECO:0007669"/>
    <property type="project" value="InterPro"/>
</dbReference>
<dbReference type="InterPro" id="IPR051718">
    <property type="entry name" value="ARF_GTPase-activating"/>
</dbReference>
<keyword evidence="1" id="KW-0479">Metal-binding</keyword>
<evidence type="ECO:0000256" key="1">
    <source>
        <dbReference type="PROSITE-ProRule" id="PRU00288"/>
    </source>
</evidence>
<feature type="region of interest" description="Disordered" evidence="2">
    <location>
        <begin position="137"/>
        <end position="157"/>
    </location>
</feature>
<dbReference type="PRINTS" id="PR00405">
    <property type="entry name" value="REVINTRACTNG"/>
</dbReference>
<dbReference type="PANTHER" id="PTHR45705:SF7">
    <property type="entry name" value="ACTIVATING PROTEIN FOR ARF, PUTATIVE (AFU_ORTHOLOGUE AFUA_4G09120)-RELATED"/>
    <property type="match status" value="1"/>
</dbReference>
<dbReference type="GO" id="GO:0008270">
    <property type="term" value="F:zinc ion binding"/>
    <property type="evidence" value="ECO:0007669"/>
    <property type="project" value="UniProtKB-KW"/>
</dbReference>
<dbReference type="InterPro" id="IPR009060">
    <property type="entry name" value="UBA-like_sf"/>
</dbReference>
<comment type="caution">
    <text evidence="4">The sequence shown here is derived from an EMBL/GenBank/DDBJ whole genome shotgun (WGS) entry which is preliminary data.</text>
</comment>
<dbReference type="Proteomes" id="UP000030854">
    <property type="component" value="Unassembled WGS sequence"/>
</dbReference>
<dbReference type="AlphaFoldDB" id="A0A0B1PBD9"/>
<name>A0A0B1PBD9_UNCNE</name>